<gene>
    <name evidence="1" type="ORF">ACCO45_011397</name>
</gene>
<accession>A0ACC4DD97</accession>
<name>A0ACC4DD97_PURLI</name>
<proteinExistence type="predicted"/>
<comment type="caution">
    <text evidence="1">The sequence shown here is derived from an EMBL/GenBank/DDBJ whole genome shotgun (WGS) entry which is preliminary data.</text>
</comment>
<organism evidence="1 2">
    <name type="scientific">Purpureocillium lilacinum</name>
    <name type="common">Paecilomyces lilacinus</name>
    <dbReference type="NCBI Taxonomy" id="33203"/>
    <lineage>
        <taxon>Eukaryota</taxon>
        <taxon>Fungi</taxon>
        <taxon>Dikarya</taxon>
        <taxon>Ascomycota</taxon>
        <taxon>Pezizomycotina</taxon>
        <taxon>Sordariomycetes</taxon>
        <taxon>Hypocreomycetidae</taxon>
        <taxon>Hypocreales</taxon>
        <taxon>Ophiocordycipitaceae</taxon>
        <taxon>Purpureocillium</taxon>
    </lineage>
</organism>
<dbReference type="EMBL" id="JBGNUJ010000011">
    <property type="protein sequence ID" value="KAL3953441.1"/>
    <property type="molecule type" value="Genomic_DNA"/>
</dbReference>
<evidence type="ECO:0000313" key="1">
    <source>
        <dbReference type="EMBL" id="KAL3953441.1"/>
    </source>
</evidence>
<dbReference type="Proteomes" id="UP001638806">
    <property type="component" value="Unassembled WGS sequence"/>
</dbReference>
<sequence>MGGAADTSSTVGSRVVLSATRERGARNMDRCWGSPALEVPAWLKKLRAGSGSGRASVICPAQSPPAVPRWRSQLGVHPASGAEPRGTEYDGSPRSGTASVRTPPLVFLLLLTAPAEQDDSVGDPRDNPRRLSTPSRGRQWTSVGSANSSAQKCPANVHPELNVTLFFCFRSQAAYFVHCASFSRARAAFELEYRARLCTCNVIATAAAPTTSHGVSQSLDINIILRLREDGGKEKNPDFRSQAARHSYCT</sequence>
<protein>
    <submittedName>
        <fullName evidence="1">Uncharacterized protein</fullName>
    </submittedName>
</protein>
<keyword evidence="2" id="KW-1185">Reference proteome</keyword>
<evidence type="ECO:0000313" key="2">
    <source>
        <dbReference type="Proteomes" id="UP001638806"/>
    </source>
</evidence>
<reference evidence="1" key="1">
    <citation type="submission" date="2024-12" db="EMBL/GenBank/DDBJ databases">
        <title>Comparative genomics and development of molecular markers within Purpureocillium lilacinum and among Purpureocillium species.</title>
        <authorList>
            <person name="Yeh Z.-Y."/>
            <person name="Ni N.-T."/>
            <person name="Lo P.-H."/>
            <person name="Mushyakhwo K."/>
            <person name="Lin C.-F."/>
            <person name="Nai Y.-S."/>
        </authorList>
    </citation>
    <scope>NUCLEOTIDE SEQUENCE</scope>
    <source>
        <strain evidence="1">NCHU-NPUST-175</strain>
    </source>
</reference>